<evidence type="ECO:0000313" key="3">
    <source>
        <dbReference type="Proteomes" id="UP000198282"/>
    </source>
</evidence>
<name>A0A239P1Y2_9ACTN</name>
<evidence type="ECO:0000313" key="2">
    <source>
        <dbReference type="EMBL" id="SNT60664.1"/>
    </source>
</evidence>
<sequence>MHPDPLRRLPGLPWLGARRMSTGPFSPPLTSVGGGPAVRWLPSAAGPAQSPHGLCGPDRRRPANQGSTCEDTFVILVMGRKSPIVLHIRLMRAHRRFAPDCGFSATYPGGVVHKGSRSATPCRMKMASELLRRVPGDKTSVFRTLLLLSPVTNAYKKSQESGRTPHATPAPRCPVMVTANPPRSVRTVSVGMGSADYGVDAGDDGSNLPCLRVDCPNSLRSPSRQIKTPRKAGRRITTTTLWTRGRYQLKSLLGGGGERNTCCVSIKLTNR</sequence>
<keyword evidence="3" id="KW-1185">Reference proteome</keyword>
<evidence type="ECO:0000256" key="1">
    <source>
        <dbReference type="SAM" id="MobiDB-lite"/>
    </source>
</evidence>
<protein>
    <submittedName>
        <fullName evidence="2">Uncharacterized protein</fullName>
    </submittedName>
</protein>
<dbReference type="AlphaFoldDB" id="A0A239P1Y2"/>
<gene>
    <name evidence="2" type="ORF">SAMN05216276_107844</name>
</gene>
<dbReference type="Proteomes" id="UP000198282">
    <property type="component" value="Unassembled WGS sequence"/>
</dbReference>
<feature type="region of interest" description="Disordered" evidence="1">
    <location>
        <begin position="36"/>
        <end position="66"/>
    </location>
</feature>
<proteinExistence type="predicted"/>
<accession>A0A239P1Y2</accession>
<reference evidence="2 3" key="1">
    <citation type="submission" date="2017-06" db="EMBL/GenBank/DDBJ databases">
        <authorList>
            <person name="Kim H.J."/>
            <person name="Triplett B.A."/>
        </authorList>
    </citation>
    <scope>NUCLEOTIDE SEQUENCE [LARGE SCALE GENOMIC DNA]</scope>
    <source>
        <strain evidence="2 3">CGMCC 4.2132</strain>
    </source>
</reference>
<organism evidence="2 3">
    <name type="scientific">Streptosporangium subroseum</name>
    <dbReference type="NCBI Taxonomy" id="106412"/>
    <lineage>
        <taxon>Bacteria</taxon>
        <taxon>Bacillati</taxon>
        <taxon>Actinomycetota</taxon>
        <taxon>Actinomycetes</taxon>
        <taxon>Streptosporangiales</taxon>
        <taxon>Streptosporangiaceae</taxon>
        <taxon>Streptosporangium</taxon>
    </lineage>
</organism>
<dbReference type="EMBL" id="FZOD01000078">
    <property type="protein sequence ID" value="SNT60664.1"/>
    <property type="molecule type" value="Genomic_DNA"/>
</dbReference>